<organism evidence="1 2">
    <name type="scientific">Leucobacter albus</name>
    <dbReference type="NCBI Taxonomy" id="272210"/>
    <lineage>
        <taxon>Bacteria</taxon>
        <taxon>Bacillati</taxon>
        <taxon>Actinomycetota</taxon>
        <taxon>Actinomycetes</taxon>
        <taxon>Micrococcales</taxon>
        <taxon>Microbacteriaceae</taxon>
        <taxon>Leucobacter</taxon>
    </lineage>
</organism>
<dbReference type="RefSeq" id="WP_343960749.1">
    <property type="nucleotide sequence ID" value="NZ_BAAAKZ010000009.1"/>
</dbReference>
<dbReference type="Proteomes" id="UP001597181">
    <property type="component" value="Unassembled WGS sequence"/>
</dbReference>
<proteinExistence type="predicted"/>
<protein>
    <submittedName>
        <fullName evidence="1">Uncharacterized protein</fullName>
    </submittedName>
</protein>
<keyword evidence="2" id="KW-1185">Reference proteome</keyword>
<name>A0ABW3TQY2_9MICO</name>
<comment type="caution">
    <text evidence="1">The sequence shown here is derived from an EMBL/GenBank/DDBJ whole genome shotgun (WGS) entry which is preliminary data.</text>
</comment>
<evidence type="ECO:0000313" key="2">
    <source>
        <dbReference type="Proteomes" id="UP001597181"/>
    </source>
</evidence>
<sequence>MAAIDDKMNALHFSAPTAKNAEQISQLLADAADLAAALGGKVTLAYSAPGQYTGIVKNFVRVEHARFTVRLLPGDGGAGHTVQFAVDDYMRVRDTVLAFIPVSPWGAPAYKPLREFVQRVQNAL</sequence>
<reference evidence="2" key="1">
    <citation type="journal article" date="2019" name="Int. J. Syst. Evol. Microbiol.">
        <title>The Global Catalogue of Microorganisms (GCM) 10K type strain sequencing project: providing services to taxonomists for standard genome sequencing and annotation.</title>
        <authorList>
            <consortium name="The Broad Institute Genomics Platform"/>
            <consortium name="The Broad Institute Genome Sequencing Center for Infectious Disease"/>
            <person name="Wu L."/>
            <person name="Ma J."/>
        </authorList>
    </citation>
    <scope>NUCLEOTIDE SEQUENCE [LARGE SCALE GENOMIC DNA]</scope>
    <source>
        <strain evidence="2">CCUG 50213</strain>
    </source>
</reference>
<evidence type="ECO:0000313" key="1">
    <source>
        <dbReference type="EMBL" id="MFD1202980.1"/>
    </source>
</evidence>
<accession>A0ABW3TQY2</accession>
<dbReference type="EMBL" id="JBHTLY010000007">
    <property type="protein sequence ID" value="MFD1202980.1"/>
    <property type="molecule type" value="Genomic_DNA"/>
</dbReference>
<gene>
    <name evidence="1" type="ORF">ACFQ3U_13850</name>
</gene>